<dbReference type="VEuPathDB" id="FungiDB:SPPG_04666"/>
<dbReference type="GeneID" id="27688102"/>
<dbReference type="OrthoDB" id="674948at2759"/>
<evidence type="ECO:0000313" key="1">
    <source>
        <dbReference type="EMBL" id="KND00343.1"/>
    </source>
</evidence>
<dbReference type="STRING" id="645134.A0A0L0HGV2"/>
<dbReference type="PANTHER" id="PTHR40129:SF2">
    <property type="entry name" value="KETOPANTOATE REDUCTASE N-TERMINAL DOMAIN-CONTAINING PROTEIN"/>
    <property type="match status" value="1"/>
</dbReference>
<organism evidence="1 2">
    <name type="scientific">Spizellomyces punctatus (strain DAOM BR117)</name>
    <dbReference type="NCBI Taxonomy" id="645134"/>
    <lineage>
        <taxon>Eukaryota</taxon>
        <taxon>Fungi</taxon>
        <taxon>Fungi incertae sedis</taxon>
        <taxon>Chytridiomycota</taxon>
        <taxon>Chytridiomycota incertae sedis</taxon>
        <taxon>Chytridiomycetes</taxon>
        <taxon>Spizellomycetales</taxon>
        <taxon>Spizellomycetaceae</taxon>
        <taxon>Spizellomyces</taxon>
    </lineage>
</organism>
<protein>
    <submittedName>
        <fullName evidence="1">Uncharacterized protein</fullName>
    </submittedName>
</protein>
<dbReference type="PANTHER" id="PTHR40129">
    <property type="entry name" value="KETOPANTOATE REDUCTASE N-TERMINAL DOMAIN-CONTAINING PROTEIN"/>
    <property type="match status" value="1"/>
</dbReference>
<name>A0A0L0HGV2_SPIPD</name>
<dbReference type="AlphaFoldDB" id="A0A0L0HGV2"/>
<dbReference type="Gene3D" id="3.40.50.720">
    <property type="entry name" value="NAD(P)-binding Rossmann-like Domain"/>
    <property type="match status" value="1"/>
</dbReference>
<evidence type="ECO:0000313" key="2">
    <source>
        <dbReference type="Proteomes" id="UP000053201"/>
    </source>
</evidence>
<dbReference type="OMA" id="SIHMIHG"/>
<dbReference type="InterPro" id="IPR036291">
    <property type="entry name" value="NAD(P)-bd_dom_sf"/>
</dbReference>
<proteinExistence type="predicted"/>
<sequence length="275" mass="29943">MSPHPPVDILILGLGWSGRYVADLLTTLGITYAGTTTNGRDGTIPFTFLPDSTDSTLFAVLPDAKMVLVTFPVRGGEAMKRLTGFYAETHDCVPKYILFGSTRAWNPGPTAATGVWVDRHTPPDPNTDVPRVDAENALLACGGCVLNLAGLWGGERQPRNWLGRVASTKAALESKGSLHLVHGKDVARAVLAVYKKFTPGERWLLSDMRVYDWWDLAGAWGTAGEQPEWVGQLLEEHGVKGLPRPAESLGRAIDTREFWKKFGISPSQTLMGCDL</sequence>
<reference evidence="1 2" key="1">
    <citation type="submission" date="2009-08" db="EMBL/GenBank/DDBJ databases">
        <title>The Genome Sequence of Spizellomyces punctatus strain DAOM BR117.</title>
        <authorList>
            <consortium name="The Broad Institute Genome Sequencing Platform"/>
            <person name="Russ C."/>
            <person name="Cuomo C."/>
            <person name="Shea T."/>
            <person name="Young S.K."/>
            <person name="Zeng Q."/>
            <person name="Koehrsen M."/>
            <person name="Haas B."/>
            <person name="Borodovsky M."/>
            <person name="Guigo R."/>
            <person name="Alvarado L."/>
            <person name="Berlin A."/>
            <person name="Bochicchio J."/>
            <person name="Borenstein D."/>
            <person name="Chapman S."/>
            <person name="Chen Z."/>
            <person name="Engels R."/>
            <person name="Freedman E."/>
            <person name="Gellesch M."/>
            <person name="Goldberg J."/>
            <person name="Griggs A."/>
            <person name="Gujja S."/>
            <person name="Heiman D."/>
            <person name="Hepburn T."/>
            <person name="Howarth C."/>
            <person name="Jen D."/>
            <person name="Larson L."/>
            <person name="Lewis B."/>
            <person name="Mehta T."/>
            <person name="Park D."/>
            <person name="Pearson M."/>
            <person name="Roberts A."/>
            <person name="Saif S."/>
            <person name="Shenoy N."/>
            <person name="Sisk P."/>
            <person name="Stolte C."/>
            <person name="Sykes S."/>
            <person name="Thomson T."/>
            <person name="Walk T."/>
            <person name="White J."/>
            <person name="Yandava C."/>
            <person name="Burger G."/>
            <person name="Gray M.W."/>
            <person name="Holland P.W.H."/>
            <person name="King N."/>
            <person name="Lang F.B.F."/>
            <person name="Roger A.J."/>
            <person name="Ruiz-Trillo I."/>
            <person name="Lander E."/>
            <person name="Nusbaum C."/>
        </authorList>
    </citation>
    <scope>NUCLEOTIDE SEQUENCE [LARGE SCALE GENOMIC DNA]</scope>
    <source>
        <strain evidence="1 2">DAOM BR117</strain>
    </source>
</reference>
<accession>A0A0L0HGV2</accession>
<dbReference type="RefSeq" id="XP_016608382.1">
    <property type="nucleotide sequence ID" value="XM_016752900.1"/>
</dbReference>
<dbReference type="Proteomes" id="UP000053201">
    <property type="component" value="Unassembled WGS sequence"/>
</dbReference>
<dbReference type="SUPFAM" id="SSF51735">
    <property type="entry name" value="NAD(P)-binding Rossmann-fold domains"/>
    <property type="match status" value="1"/>
</dbReference>
<gene>
    <name evidence="1" type="ORF">SPPG_04666</name>
</gene>
<dbReference type="EMBL" id="KQ257456">
    <property type="protein sequence ID" value="KND00343.1"/>
    <property type="molecule type" value="Genomic_DNA"/>
</dbReference>
<dbReference type="InParanoid" id="A0A0L0HGV2"/>
<dbReference type="eggNOG" id="ENOG502RXTJ">
    <property type="taxonomic scope" value="Eukaryota"/>
</dbReference>
<keyword evidence="2" id="KW-1185">Reference proteome</keyword>